<organism evidence="1 2">
    <name type="scientific">Pelatocladus maniniholoensis HA4357-MV3</name>
    <dbReference type="NCBI Taxonomy" id="1117104"/>
    <lineage>
        <taxon>Bacteria</taxon>
        <taxon>Bacillati</taxon>
        <taxon>Cyanobacteriota</taxon>
        <taxon>Cyanophyceae</taxon>
        <taxon>Nostocales</taxon>
        <taxon>Nostocaceae</taxon>
        <taxon>Pelatocladus</taxon>
    </lineage>
</organism>
<gene>
    <name evidence="1" type="ORF">KME28_11050</name>
</gene>
<dbReference type="EMBL" id="JAHHHW010000083">
    <property type="protein sequence ID" value="MBW4432244.1"/>
    <property type="molecule type" value="Genomic_DNA"/>
</dbReference>
<sequence length="230" mass="26654">MLAIHTREELTSNKSDKNNLEFLTKDVISSLLYHCDKSYKIINIQSNRQNSTEVVYRLPLQYQDANTLRLLTDYIHQIKNEIQQTKSLDKPQIIREKPIKSVDTLLKESSESNLQITQSRLIELLQEDNEDDEGFLKPTPYAFDKAWKLIADASQFMRNCFPKAWVSTNDEGGIRLTWSRLEKEAEVRLICGSEPNKPTYLYHEKGEKYGVVNDVSGLSLAGWLQWLDKV</sequence>
<accession>A0A9E3H758</accession>
<proteinExistence type="predicted"/>
<dbReference type="Proteomes" id="UP000813215">
    <property type="component" value="Unassembled WGS sequence"/>
</dbReference>
<reference evidence="1" key="1">
    <citation type="submission" date="2021-05" db="EMBL/GenBank/DDBJ databases">
        <authorList>
            <person name="Pietrasiak N."/>
            <person name="Ward R."/>
            <person name="Stajich J.E."/>
            <person name="Kurbessoian T."/>
        </authorList>
    </citation>
    <scope>NUCLEOTIDE SEQUENCE</scope>
    <source>
        <strain evidence="1">HA4357-MV3</strain>
    </source>
</reference>
<dbReference type="AlphaFoldDB" id="A0A9E3H758"/>
<reference evidence="1" key="2">
    <citation type="journal article" date="2022" name="Microbiol. Resour. Announc.">
        <title>Metagenome Sequencing to Explore Phylogenomics of Terrestrial Cyanobacteria.</title>
        <authorList>
            <person name="Ward R.D."/>
            <person name="Stajich J.E."/>
            <person name="Johansen J.R."/>
            <person name="Huntemann M."/>
            <person name="Clum A."/>
            <person name="Foster B."/>
            <person name="Foster B."/>
            <person name="Roux S."/>
            <person name="Palaniappan K."/>
            <person name="Varghese N."/>
            <person name="Mukherjee S."/>
            <person name="Reddy T.B.K."/>
            <person name="Daum C."/>
            <person name="Copeland A."/>
            <person name="Chen I.A."/>
            <person name="Ivanova N.N."/>
            <person name="Kyrpides N.C."/>
            <person name="Shapiro N."/>
            <person name="Eloe-Fadrosh E.A."/>
            <person name="Pietrasiak N."/>
        </authorList>
    </citation>
    <scope>NUCLEOTIDE SEQUENCE</scope>
    <source>
        <strain evidence="1">HA4357-MV3</strain>
    </source>
</reference>
<protein>
    <submittedName>
        <fullName evidence="1">Uncharacterized protein</fullName>
    </submittedName>
</protein>
<comment type="caution">
    <text evidence="1">The sequence shown here is derived from an EMBL/GenBank/DDBJ whole genome shotgun (WGS) entry which is preliminary data.</text>
</comment>
<evidence type="ECO:0000313" key="1">
    <source>
        <dbReference type="EMBL" id="MBW4432244.1"/>
    </source>
</evidence>
<evidence type="ECO:0000313" key="2">
    <source>
        <dbReference type="Proteomes" id="UP000813215"/>
    </source>
</evidence>
<name>A0A9E3H758_9NOST</name>